<comment type="caution">
    <text evidence="1">The sequence shown here is derived from an EMBL/GenBank/DDBJ whole genome shotgun (WGS) entry which is preliminary data.</text>
</comment>
<dbReference type="PROSITE" id="PS51257">
    <property type="entry name" value="PROKAR_LIPOPROTEIN"/>
    <property type="match status" value="1"/>
</dbReference>
<name>A0ABT4AL46_9BACT</name>
<reference evidence="1 2" key="1">
    <citation type="submission" date="2022-11" db="EMBL/GenBank/DDBJ databases">
        <title>Minimal conservation of predation-associated metabolite biosynthetic gene clusters underscores biosynthetic potential of Myxococcota including descriptions for ten novel species: Archangium lansinium sp. nov., Myxococcus landrumus sp. nov., Nannocystis bai.</title>
        <authorList>
            <person name="Ahearne A."/>
            <person name="Stevens C."/>
            <person name="Phillips K."/>
        </authorList>
    </citation>
    <scope>NUCLEOTIDE SEQUENCE [LARGE SCALE GENOMIC DNA]</scope>
    <source>
        <strain evidence="1 2">MIWBW</strain>
    </source>
</reference>
<dbReference type="Proteomes" id="UP001207654">
    <property type="component" value="Unassembled WGS sequence"/>
</dbReference>
<protein>
    <recommendedName>
        <fullName evidence="3">Lipoprotein</fullName>
    </recommendedName>
</protein>
<dbReference type="RefSeq" id="WP_267540992.1">
    <property type="nucleotide sequence ID" value="NZ_JAPNKA010000001.1"/>
</dbReference>
<evidence type="ECO:0000313" key="2">
    <source>
        <dbReference type="Proteomes" id="UP001207654"/>
    </source>
</evidence>
<dbReference type="EMBL" id="JAPNKA010000001">
    <property type="protein sequence ID" value="MCY1082424.1"/>
    <property type="molecule type" value="Genomic_DNA"/>
</dbReference>
<evidence type="ECO:0000313" key="1">
    <source>
        <dbReference type="EMBL" id="MCY1082424.1"/>
    </source>
</evidence>
<accession>A0ABT4AL46</accession>
<sequence length="238" mass="25719">MKFSHLVFPGCVVLVCLWTSCGRSSVSSAVASSYESDTVPAHETVEEGLKVRPDVLLLSFAFRQETEALDQAVPKLKAAVERYVRAATEASKVEVTVKMKDVRLESGRKMAGSDAMAHGVLEVALPESLDFWGRSALVATLVRVGSQEAAAAEKENTGLRASFGFPVAQVRDPEARRDELMKRWVDRARGFISQAQSERSPLQLVGCEPPGAVKQATVSVDEVVLSLAVSCRLDSVAK</sequence>
<proteinExistence type="predicted"/>
<organism evidence="1 2">
    <name type="scientific">Archangium lansingense</name>
    <dbReference type="NCBI Taxonomy" id="2995310"/>
    <lineage>
        <taxon>Bacteria</taxon>
        <taxon>Pseudomonadati</taxon>
        <taxon>Myxococcota</taxon>
        <taxon>Myxococcia</taxon>
        <taxon>Myxococcales</taxon>
        <taxon>Cystobacterineae</taxon>
        <taxon>Archangiaceae</taxon>
        <taxon>Archangium</taxon>
    </lineage>
</organism>
<evidence type="ECO:0008006" key="3">
    <source>
        <dbReference type="Google" id="ProtNLM"/>
    </source>
</evidence>
<gene>
    <name evidence="1" type="ORF">OV287_49060</name>
</gene>
<keyword evidence="2" id="KW-1185">Reference proteome</keyword>